<dbReference type="Proteomes" id="UP000268623">
    <property type="component" value="Unassembled WGS sequence"/>
</dbReference>
<keyword evidence="10" id="KW-1185">Reference proteome</keyword>
<evidence type="ECO:0000256" key="5">
    <source>
        <dbReference type="ARBA" id="ARBA00022692"/>
    </source>
</evidence>
<reference evidence="9 10" key="1">
    <citation type="submission" date="2018-08" db="EMBL/GenBank/DDBJ databases">
        <title>Genome sequence of Methylocystis hirsuta CSC1, a methanotroph able to accumulate PHAs.</title>
        <authorList>
            <person name="Bordel S."/>
            <person name="Rodriguez E."/>
            <person name="Gancedo J."/>
            <person name="Munoz R."/>
        </authorList>
    </citation>
    <scope>NUCLEOTIDE SEQUENCE [LARGE SCALE GENOMIC DNA]</scope>
    <source>
        <strain evidence="9 10">CSC1</strain>
    </source>
</reference>
<feature type="transmembrane region" description="Helical" evidence="8">
    <location>
        <begin position="1010"/>
        <end position="1036"/>
    </location>
</feature>
<dbReference type="SUPFAM" id="SSF82866">
    <property type="entry name" value="Multidrug efflux transporter AcrB transmembrane domain"/>
    <property type="match status" value="2"/>
</dbReference>
<comment type="caution">
    <text evidence="9">The sequence shown here is derived from an EMBL/GenBank/DDBJ whole genome shotgun (WGS) entry which is preliminary data.</text>
</comment>
<feature type="transmembrane region" description="Helical" evidence="8">
    <location>
        <begin position="871"/>
        <end position="890"/>
    </location>
</feature>
<dbReference type="SUPFAM" id="SSF82693">
    <property type="entry name" value="Multidrug efflux transporter AcrB pore domain, PN1, PN2, PC1 and PC2 subdomains"/>
    <property type="match status" value="2"/>
</dbReference>
<keyword evidence="4" id="KW-1003">Cell membrane</keyword>
<comment type="similarity">
    <text evidence="2">Belongs to the resistance-nodulation-cell division (RND) (TC 2.A.6) family.</text>
</comment>
<dbReference type="GO" id="GO:0005886">
    <property type="term" value="C:plasma membrane"/>
    <property type="evidence" value="ECO:0007669"/>
    <property type="project" value="UniProtKB-SubCell"/>
</dbReference>
<evidence type="ECO:0000256" key="7">
    <source>
        <dbReference type="ARBA" id="ARBA00023136"/>
    </source>
</evidence>
<dbReference type="PANTHER" id="PTHR32063">
    <property type="match status" value="1"/>
</dbReference>
<keyword evidence="5 8" id="KW-0812">Transmembrane</keyword>
<accession>A0A3M9XJ16</accession>
<evidence type="ECO:0000256" key="8">
    <source>
        <dbReference type="SAM" id="Phobius"/>
    </source>
</evidence>
<evidence type="ECO:0000256" key="1">
    <source>
        <dbReference type="ARBA" id="ARBA00004651"/>
    </source>
</evidence>
<dbReference type="InterPro" id="IPR001036">
    <property type="entry name" value="Acrflvin-R"/>
</dbReference>
<evidence type="ECO:0000256" key="3">
    <source>
        <dbReference type="ARBA" id="ARBA00022448"/>
    </source>
</evidence>
<evidence type="ECO:0000256" key="6">
    <source>
        <dbReference type="ARBA" id="ARBA00022989"/>
    </source>
</evidence>
<dbReference type="Gene3D" id="3.30.70.1430">
    <property type="entry name" value="Multidrug efflux transporter AcrB pore domain"/>
    <property type="match status" value="2"/>
</dbReference>
<dbReference type="AlphaFoldDB" id="A0A3M9XJ16"/>
<comment type="subcellular location">
    <subcellularLocation>
        <location evidence="1">Cell membrane</location>
        <topology evidence="1">Multi-pass membrane protein</topology>
    </subcellularLocation>
</comment>
<dbReference type="SUPFAM" id="SSF82714">
    <property type="entry name" value="Multidrug efflux transporter AcrB TolC docking domain, DN and DC subdomains"/>
    <property type="match status" value="2"/>
</dbReference>
<dbReference type="Gene3D" id="3.30.2090.10">
    <property type="entry name" value="Multidrug efflux transporter AcrB TolC docking domain, DN and DC subdomains"/>
    <property type="match status" value="2"/>
</dbReference>
<proteinExistence type="inferred from homology"/>
<feature type="transmembrane region" description="Helical" evidence="8">
    <location>
        <begin position="12"/>
        <end position="32"/>
    </location>
</feature>
<organism evidence="9 10">
    <name type="scientific">Methylocystis hirsuta</name>
    <dbReference type="NCBI Taxonomy" id="369798"/>
    <lineage>
        <taxon>Bacteria</taxon>
        <taxon>Pseudomonadati</taxon>
        <taxon>Pseudomonadota</taxon>
        <taxon>Alphaproteobacteria</taxon>
        <taxon>Hyphomicrobiales</taxon>
        <taxon>Methylocystaceae</taxon>
        <taxon>Methylocystis</taxon>
    </lineage>
</organism>
<dbReference type="InterPro" id="IPR027463">
    <property type="entry name" value="AcrB_DN_DC_subdom"/>
</dbReference>
<feature type="transmembrane region" description="Helical" evidence="8">
    <location>
        <begin position="986"/>
        <end position="1004"/>
    </location>
</feature>
<protein>
    <submittedName>
        <fullName evidence="9">Efflux RND transporter permease subunit</fullName>
    </submittedName>
</protein>
<dbReference type="InterPro" id="IPR004763">
    <property type="entry name" value="CusA-like"/>
</dbReference>
<dbReference type="GO" id="GO:0042910">
    <property type="term" value="F:xenobiotic transmembrane transporter activity"/>
    <property type="evidence" value="ECO:0007669"/>
    <property type="project" value="TreeGrafter"/>
</dbReference>
<feature type="transmembrane region" description="Helical" evidence="8">
    <location>
        <begin position="447"/>
        <end position="465"/>
    </location>
</feature>
<keyword evidence="6 8" id="KW-1133">Transmembrane helix</keyword>
<evidence type="ECO:0000256" key="4">
    <source>
        <dbReference type="ARBA" id="ARBA00022475"/>
    </source>
</evidence>
<dbReference type="Gene3D" id="3.30.70.1320">
    <property type="entry name" value="Multidrug efflux transporter AcrB pore domain like"/>
    <property type="match status" value="1"/>
</dbReference>
<sequence length="1062" mass="116720">MIGRIIEFSARNAFPVISAIVVIVGAGLWAAYNTPLDALPDLSDAQVIVATDWEDRSPNIIEDQITYPIVTQLLSTSKVKAVRASSFYGQSLVYVIFEDGTDLYWARSRVLEYLSGMAGRLPPGVSPQLGPDATGVGWGLEYVLIDKTGKHSLSELRSLQDWQVKYQLRSVPGVAEVASVGGFVKQYQVTLDPDKLLAYQIPINKVVDQVRRSNQEVGGRVLEFTGAEYMVRGRGYIQSPSDIEKVAVGARPDGTPILVRDVGFVQIGPDIRRGTVDYNGMGAAAAGIVVVRFGESVYDVLARVKKTIAEKVAPALPEGVELVVTYDRSTLIDHSVATLREALVEESVLVGLVCLVFLFHVRSGLVVIVTFPLAILMALLAMRWFGLTSNIMSLGGIAIAIGSMEDAATVMVENAHKHIEYEERKPVEERRPRLEVLIEASKEVGPSLFFSLLIMTLSLLPIFALQEQEGRLFKPLAYTNVFSMFSAAILSIAVTPFLLRVLIRGKIPAEEANPINRFFIWIHRPIIRLSLKFRYGMVALGFLAIASVVPLYFSLGREFMPPLWEETALFMPTTLPAASIQTMQRAIQEQDKILMTFPEVTSVFAKAGRANTATDPAPLEMIETVINLKPEGEWRAGMTPEKLIGEMNDALKIDIPGFVSSWTMPIKARIDMLSTGVRTPIGVKVFGPDLAQIESILSQVETAVAMVPGTRNVFAERVAEGRYLDIDINRDAIARYGLSVMDVQEVIQAAVGGANLTQTIEGRQRFPVNVRYGRELRDDLAKLKRVLIATPTGAQVPLEELGELRFVDGPGLIKSEAAQLVGYAYVDIAGRDTGSYMDDARRIVGEKVKLPAGYRLEWSGAYEGMERARRLLVYFIPITLAAIFLLLYLNNPSLVRVLMVVLAVPVAVAGAFTALLLMGYNLSVAVWVGILGLAGVDAETGMVTLLYLDVAYDRWKREGRMTNLVDLEGAVTEATVQRVRPKMMTFWSVLLSLSPIMFATGTGADLMKRIAAPMAGGIVFSFLVELLIYPAIYFIWKDWSEVRHITGSSQRKLASDSIDGQS</sequence>
<dbReference type="GO" id="GO:0008324">
    <property type="term" value="F:monoatomic cation transmembrane transporter activity"/>
    <property type="evidence" value="ECO:0007669"/>
    <property type="project" value="InterPro"/>
</dbReference>
<dbReference type="Gene3D" id="3.30.70.1440">
    <property type="entry name" value="Multidrug efflux transporter AcrB pore domain"/>
    <property type="match status" value="1"/>
</dbReference>
<keyword evidence="7 8" id="KW-0472">Membrane</keyword>
<evidence type="ECO:0000256" key="2">
    <source>
        <dbReference type="ARBA" id="ARBA00010942"/>
    </source>
</evidence>
<dbReference type="PANTHER" id="PTHR32063:SF19">
    <property type="entry name" value="CATION EFFLUX SYSTEM PROTEIN CUSA"/>
    <property type="match status" value="1"/>
</dbReference>
<dbReference type="RefSeq" id="WP_123177925.1">
    <property type="nucleotide sequence ID" value="NZ_QWDD01000003.1"/>
</dbReference>
<dbReference type="OrthoDB" id="9758757at2"/>
<evidence type="ECO:0000313" key="10">
    <source>
        <dbReference type="Proteomes" id="UP000268623"/>
    </source>
</evidence>
<dbReference type="PRINTS" id="PR00702">
    <property type="entry name" value="ACRIFLAVINRP"/>
</dbReference>
<evidence type="ECO:0000313" key="9">
    <source>
        <dbReference type="EMBL" id="RNJ48183.1"/>
    </source>
</evidence>
<feature type="transmembrane region" description="Helical" evidence="8">
    <location>
        <begin position="533"/>
        <end position="553"/>
    </location>
</feature>
<dbReference type="EMBL" id="QWDD01000003">
    <property type="protein sequence ID" value="RNJ48183.1"/>
    <property type="molecule type" value="Genomic_DNA"/>
</dbReference>
<name>A0A3M9XJ16_9HYPH</name>
<keyword evidence="3" id="KW-0813">Transport</keyword>
<feature type="transmembrane region" description="Helical" evidence="8">
    <location>
        <begin position="897"/>
        <end position="918"/>
    </location>
</feature>
<dbReference type="Gene3D" id="1.20.1640.10">
    <property type="entry name" value="Multidrug efflux transporter AcrB transmembrane domain"/>
    <property type="match status" value="2"/>
</dbReference>
<dbReference type="NCBIfam" id="TIGR00914">
    <property type="entry name" value="2A0601"/>
    <property type="match status" value="1"/>
</dbReference>
<feature type="transmembrane region" description="Helical" evidence="8">
    <location>
        <begin position="924"/>
        <end position="948"/>
    </location>
</feature>
<feature type="transmembrane region" description="Helical" evidence="8">
    <location>
        <begin position="349"/>
        <end position="382"/>
    </location>
</feature>
<feature type="transmembrane region" description="Helical" evidence="8">
    <location>
        <begin position="477"/>
        <end position="499"/>
    </location>
</feature>
<dbReference type="Pfam" id="PF00873">
    <property type="entry name" value="ACR_tran"/>
    <property type="match status" value="1"/>
</dbReference>
<gene>
    <name evidence="9" type="ORF">D1O30_20455</name>
</gene>